<evidence type="ECO:0000259" key="4">
    <source>
        <dbReference type="PROSITE" id="PS50893"/>
    </source>
</evidence>
<keyword evidence="1" id="KW-0813">Transport</keyword>
<dbReference type="RefSeq" id="WP_338249292.1">
    <property type="nucleotide sequence ID" value="NZ_AP028907.1"/>
</dbReference>
<dbReference type="PROSITE" id="PS50893">
    <property type="entry name" value="ABC_TRANSPORTER_2"/>
    <property type="match status" value="1"/>
</dbReference>
<dbReference type="Pfam" id="PF00005">
    <property type="entry name" value="ABC_tran"/>
    <property type="match status" value="1"/>
</dbReference>
<dbReference type="InterPro" id="IPR017871">
    <property type="entry name" value="ABC_transporter-like_CS"/>
</dbReference>
<accession>A0ABM8IXC3</accession>
<keyword evidence="2" id="KW-0547">Nucleotide-binding</keyword>
<evidence type="ECO:0000313" key="5">
    <source>
        <dbReference type="EMBL" id="BES82201.1"/>
    </source>
</evidence>
<feature type="domain" description="ABC transporter" evidence="4">
    <location>
        <begin position="7"/>
        <end position="227"/>
    </location>
</feature>
<dbReference type="SMART" id="SM00382">
    <property type="entry name" value="AAA"/>
    <property type="match status" value="1"/>
</dbReference>
<keyword evidence="6" id="KW-1185">Reference proteome</keyword>
<dbReference type="Gene3D" id="3.40.50.300">
    <property type="entry name" value="P-loop containing nucleotide triphosphate hydrolases"/>
    <property type="match status" value="1"/>
</dbReference>
<dbReference type="EMBL" id="AP028907">
    <property type="protein sequence ID" value="BES82201.1"/>
    <property type="molecule type" value="Genomic_DNA"/>
</dbReference>
<protein>
    <submittedName>
        <fullName evidence="5">ABC transporter ATP-binding protein</fullName>
    </submittedName>
</protein>
<dbReference type="InterPro" id="IPR027417">
    <property type="entry name" value="P-loop_NTPase"/>
</dbReference>
<evidence type="ECO:0000313" key="6">
    <source>
        <dbReference type="Proteomes" id="UP001341135"/>
    </source>
</evidence>
<dbReference type="InterPro" id="IPR017911">
    <property type="entry name" value="MacB-like_ATP-bd"/>
</dbReference>
<dbReference type="Proteomes" id="UP001341135">
    <property type="component" value="Chromosome"/>
</dbReference>
<reference evidence="5 6" key="1">
    <citation type="submission" date="2023-09" db="EMBL/GenBank/DDBJ databases">
        <title>Pyrofollis japonicus gen. nov. sp. nov., a novel member of the family Pyrodictiaceae isolated from the Iheya North hydrothermal field.</title>
        <authorList>
            <person name="Miyazaki U."/>
            <person name="Sanari M."/>
            <person name="Tame A."/>
            <person name="Kitajima M."/>
            <person name="Okamoto A."/>
            <person name="Sawayama S."/>
            <person name="Miyazaki J."/>
            <person name="Takai K."/>
            <person name="Nakagawa S."/>
        </authorList>
    </citation>
    <scope>NUCLEOTIDE SEQUENCE [LARGE SCALE GENOMIC DNA]</scope>
    <source>
        <strain evidence="5 6">AV2</strain>
    </source>
</reference>
<dbReference type="InterPro" id="IPR003593">
    <property type="entry name" value="AAA+_ATPase"/>
</dbReference>
<keyword evidence="3 5" id="KW-0067">ATP-binding</keyword>
<dbReference type="CDD" id="cd03255">
    <property type="entry name" value="ABC_MJ0796_LolCDE_FtsE"/>
    <property type="match status" value="1"/>
</dbReference>
<dbReference type="PROSITE" id="PS00211">
    <property type="entry name" value="ABC_TRANSPORTER_1"/>
    <property type="match status" value="1"/>
</dbReference>
<name>A0ABM8IXC3_9CREN</name>
<evidence type="ECO:0000256" key="2">
    <source>
        <dbReference type="ARBA" id="ARBA00022741"/>
    </source>
</evidence>
<proteinExistence type="predicted"/>
<sequence>MCREVVVRLRGVYKYYGEKIAALRGVDLEVCRGEFVAIVGPSGSGKSTLISLVAGLDRPDSGYVEVLGERISGWPPGRRAVWRRRSVGIVFQFYHLFPLLTVLENVVLPMKLAGVFRGRERERALELLELVGMKDKAGRYPGELSGGEQQRVAIARALANDPPLILADEPTANLDTLNKRRVVELLEEVHEMGKTVVLTTHDPGLAGRADRLVCLVDGAVVRCGGGAG</sequence>
<dbReference type="SUPFAM" id="SSF52540">
    <property type="entry name" value="P-loop containing nucleoside triphosphate hydrolases"/>
    <property type="match status" value="1"/>
</dbReference>
<gene>
    <name evidence="5" type="ORF">PABY_17680</name>
</gene>
<dbReference type="InterPro" id="IPR015854">
    <property type="entry name" value="ABC_transpr_LolD-like"/>
</dbReference>
<evidence type="ECO:0000256" key="1">
    <source>
        <dbReference type="ARBA" id="ARBA00022448"/>
    </source>
</evidence>
<dbReference type="GeneID" id="89289776"/>
<dbReference type="InterPro" id="IPR003439">
    <property type="entry name" value="ABC_transporter-like_ATP-bd"/>
</dbReference>
<evidence type="ECO:0000256" key="3">
    <source>
        <dbReference type="ARBA" id="ARBA00022840"/>
    </source>
</evidence>
<organism evidence="5 6">
    <name type="scientific">Pyrodictium abyssi</name>
    <dbReference type="NCBI Taxonomy" id="54256"/>
    <lineage>
        <taxon>Archaea</taxon>
        <taxon>Thermoproteota</taxon>
        <taxon>Thermoprotei</taxon>
        <taxon>Desulfurococcales</taxon>
        <taxon>Pyrodictiaceae</taxon>
        <taxon>Pyrodictium</taxon>
    </lineage>
</organism>
<dbReference type="PANTHER" id="PTHR24220">
    <property type="entry name" value="IMPORT ATP-BINDING PROTEIN"/>
    <property type="match status" value="1"/>
</dbReference>
<dbReference type="GO" id="GO:0005524">
    <property type="term" value="F:ATP binding"/>
    <property type="evidence" value="ECO:0007669"/>
    <property type="project" value="UniProtKB-KW"/>
</dbReference>